<dbReference type="InterPro" id="IPR036890">
    <property type="entry name" value="HATPase_C_sf"/>
</dbReference>
<reference evidence="4 5" key="1">
    <citation type="submission" date="2019-04" db="EMBL/GenBank/DDBJ databases">
        <title>Streptomyces sp. nov. Bv016 isolated from bark of Buahinia variegata.</title>
        <authorList>
            <person name="Kanchanasin P."/>
            <person name="Tanasupawat S."/>
            <person name="Yuki M."/>
            <person name="Kudo T."/>
        </authorList>
    </citation>
    <scope>NUCLEOTIDE SEQUENCE [LARGE SCALE GENOMIC DNA]</scope>
    <source>
        <strain evidence="4 5">JCM 4765</strain>
    </source>
</reference>
<accession>A0A4Z1D1A4</accession>
<dbReference type="Pfam" id="PF13581">
    <property type="entry name" value="HATPase_c_2"/>
    <property type="match status" value="1"/>
</dbReference>
<name>A0A4Z1D1A4_STRGP</name>
<proteinExistence type="predicted"/>
<dbReference type="InterPro" id="IPR003594">
    <property type="entry name" value="HATPase_dom"/>
</dbReference>
<dbReference type="GO" id="GO:0005524">
    <property type="term" value="F:ATP binding"/>
    <property type="evidence" value="ECO:0007669"/>
    <property type="project" value="UniProtKB-KW"/>
</dbReference>
<dbReference type="Proteomes" id="UP000298513">
    <property type="component" value="Unassembled WGS sequence"/>
</dbReference>
<evidence type="ECO:0000313" key="4">
    <source>
        <dbReference type="EMBL" id="TGN75283.1"/>
    </source>
</evidence>
<dbReference type="EMBL" id="SRRU01000013">
    <property type="protein sequence ID" value="TGN75283.1"/>
    <property type="molecule type" value="Genomic_DNA"/>
</dbReference>
<keyword evidence="1" id="KW-0418">Kinase</keyword>
<dbReference type="CDD" id="cd16936">
    <property type="entry name" value="HATPase_RsbW-like"/>
    <property type="match status" value="1"/>
</dbReference>
<feature type="region of interest" description="Disordered" evidence="2">
    <location>
        <begin position="93"/>
        <end position="113"/>
    </location>
</feature>
<evidence type="ECO:0000259" key="3">
    <source>
        <dbReference type="Pfam" id="PF13581"/>
    </source>
</evidence>
<dbReference type="RefSeq" id="WP_135794192.1">
    <property type="nucleotide sequence ID" value="NZ_BNBQ01000013.1"/>
</dbReference>
<dbReference type="GeneID" id="91534158"/>
<evidence type="ECO:0000256" key="1">
    <source>
        <dbReference type="ARBA" id="ARBA00022527"/>
    </source>
</evidence>
<evidence type="ECO:0000313" key="5">
    <source>
        <dbReference type="Proteomes" id="UP000298513"/>
    </source>
</evidence>
<protein>
    <submittedName>
        <fullName evidence="4">ATP-binding protein</fullName>
    </submittedName>
</protein>
<dbReference type="Gene3D" id="3.30.565.10">
    <property type="entry name" value="Histidine kinase-like ATPase, C-terminal domain"/>
    <property type="match status" value="1"/>
</dbReference>
<dbReference type="PANTHER" id="PTHR35526">
    <property type="entry name" value="ANTI-SIGMA-F FACTOR RSBW-RELATED"/>
    <property type="match status" value="1"/>
</dbReference>
<dbReference type="InterPro" id="IPR050267">
    <property type="entry name" value="Anti-sigma-factor_SerPK"/>
</dbReference>
<comment type="caution">
    <text evidence="4">The sequence shown here is derived from an EMBL/GenBank/DDBJ whole genome shotgun (WGS) entry which is preliminary data.</text>
</comment>
<keyword evidence="1" id="KW-0808">Transferase</keyword>
<dbReference type="GO" id="GO:0004674">
    <property type="term" value="F:protein serine/threonine kinase activity"/>
    <property type="evidence" value="ECO:0007669"/>
    <property type="project" value="UniProtKB-KW"/>
</dbReference>
<keyword evidence="1" id="KW-0723">Serine/threonine-protein kinase</keyword>
<keyword evidence="4" id="KW-0067">ATP-binding</keyword>
<gene>
    <name evidence="4" type="ORF">E5082_28840</name>
</gene>
<feature type="domain" description="Histidine kinase/HSP90-like ATPase" evidence="3">
    <location>
        <begin position="26"/>
        <end position="139"/>
    </location>
</feature>
<sequence>MDLPLTTDTMTRTAPELPRYSRRWDADTASLPEARDAVADLLARVRPTPSAHTVQDAQLVASELVTNALKHAPGPFTLHMEVIPDPAALRISVTDSSPRPPRHRPPDPERVGGHGLRLVTLLCGALEVTPLGRGKRVTASLALALDHGARHP</sequence>
<evidence type="ECO:0000256" key="2">
    <source>
        <dbReference type="SAM" id="MobiDB-lite"/>
    </source>
</evidence>
<keyword evidence="4" id="KW-0547">Nucleotide-binding</keyword>
<organism evidence="4 5">
    <name type="scientific">Streptomyces griseoluteus</name>
    <dbReference type="NCBI Taxonomy" id="29306"/>
    <lineage>
        <taxon>Bacteria</taxon>
        <taxon>Bacillati</taxon>
        <taxon>Actinomycetota</taxon>
        <taxon>Actinomycetes</taxon>
        <taxon>Kitasatosporales</taxon>
        <taxon>Streptomycetaceae</taxon>
        <taxon>Streptomyces</taxon>
    </lineage>
</organism>
<dbReference type="PANTHER" id="PTHR35526:SF3">
    <property type="entry name" value="ANTI-SIGMA-F FACTOR RSBW"/>
    <property type="match status" value="1"/>
</dbReference>
<dbReference type="SUPFAM" id="SSF55874">
    <property type="entry name" value="ATPase domain of HSP90 chaperone/DNA topoisomerase II/histidine kinase"/>
    <property type="match status" value="1"/>
</dbReference>
<dbReference type="AlphaFoldDB" id="A0A4Z1D1A4"/>
<keyword evidence="5" id="KW-1185">Reference proteome</keyword>